<organism evidence="4 5">
    <name type="scientific">Fodinibius salicampi</name>
    <dbReference type="NCBI Taxonomy" id="1920655"/>
    <lineage>
        <taxon>Bacteria</taxon>
        <taxon>Pseudomonadati</taxon>
        <taxon>Balneolota</taxon>
        <taxon>Balneolia</taxon>
        <taxon>Balneolales</taxon>
        <taxon>Balneolaceae</taxon>
        <taxon>Fodinibius</taxon>
    </lineage>
</organism>
<dbReference type="PRINTS" id="PR00081">
    <property type="entry name" value="GDHRDH"/>
</dbReference>
<evidence type="ECO:0000256" key="2">
    <source>
        <dbReference type="ARBA" id="ARBA00023002"/>
    </source>
</evidence>
<dbReference type="Pfam" id="PF00106">
    <property type="entry name" value="adh_short"/>
    <property type="match status" value="1"/>
</dbReference>
<name>A0ABT3PVB6_9BACT</name>
<keyword evidence="2" id="KW-0560">Oxidoreductase</keyword>
<dbReference type="PIRSF" id="PIRSF000126">
    <property type="entry name" value="11-beta-HSD1"/>
    <property type="match status" value="1"/>
</dbReference>
<keyword evidence="5" id="KW-1185">Reference proteome</keyword>
<comment type="caution">
    <text evidence="4">The sequence shown here is derived from an EMBL/GenBank/DDBJ whole genome shotgun (WGS) entry which is preliminary data.</text>
</comment>
<proteinExistence type="inferred from homology"/>
<dbReference type="EMBL" id="JAJNDC010000001">
    <property type="protein sequence ID" value="MCW9711806.1"/>
    <property type="molecule type" value="Genomic_DNA"/>
</dbReference>
<dbReference type="SUPFAM" id="SSF51735">
    <property type="entry name" value="NAD(P)-binding Rossmann-fold domains"/>
    <property type="match status" value="1"/>
</dbReference>
<evidence type="ECO:0000313" key="4">
    <source>
        <dbReference type="EMBL" id="MCW9711806.1"/>
    </source>
</evidence>
<evidence type="ECO:0000256" key="1">
    <source>
        <dbReference type="ARBA" id="ARBA00006484"/>
    </source>
</evidence>
<accession>A0ABT3PVB6</accession>
<dbReference type="PANTHER" id="PTHR42901:SF1">
    <property type="entry name" value="ALCOHOL DEHYDROGENASE"/>
    <property type="match status" value="1"/>
</dbReference>
<dbReference type="PRINTS" id="PR00080">
    <property type="entry name" value="SDRFAMILY"/>
</dbReference>
<sequence>MKNRLSNKWAIITGATSGIGEATAYAFGESGCNLILTGRRQQRLDEIADTLRSDYNIEVEIAAFDIRDADACRSMVEGLSNPIDILVNNAGLAKGVEGVYDADLEDWNLMIDTNIKGLMTMTRLISPKMKKLDRGHIINIGSIASHESYPGGSIYCATKHAVKAFTEATKKDLHGTKVRVSMVSPGLVDTEFSVVRYDGDKSQADQVYEDMQPLVAEDIAEVIHFTANRPPHVNIMDTIVFPVDQSSATMVHYDD</sequence>
<comment type="similarity">
    <text evidence="1 3">Belongs to the short-chain dehydrogenases/reductases (SDR) family.</text>
</comment>
<dbReference type="RefSeq" id="WP_265787313.1">
    <property type="nucleotide sequence ID" value="NZ_BAABRS010000001.1"/>
</dbReference>
<reference evidence="4 5" key="1">
    <citation type="submission" date="2021-11" db="EMBL/GenBank/DDBJ databases">
        <title>Aliifidinibius sp. nov., a new bacterium isolated from saline soil.</title>
        <authorList>
            <person name="Galisteo C."/>
            <person name="De La Haba R."/>
            <person name="Sanchez-Porro C."/>
            <person name="Ventosa A."/>
        </authorList>
    </citation>
    <scope>NUCLEOTIDE SEQUENCE [LARGE SCALE GENOMIC DNA]</scope>
    <source>
        <strain evidence="4 5">KACC 190600</strain>
    </source>
</reference>
<dbReference type="Gene3D" id="3.40.50.720">
    <property type="entry name" value="NAD(P)-binding Rossmann-like Domain"/>
    <property type="match status" value="1"/>
</dbReference>
<evidence type="ECO:0000313" key="5">
    <source>
        <dbReference type="Proteomes" id="UP001207337"/>
    </source>
</evidence>
<evidence type="ECO:0000256" key="3">
    <source>
        <dbReference type="RuleBase" id="RU000363"/>
    </source>
</evidence>
<protein>
    <submittedName>
        <fullName evidence="4">SDR family NAD(P)-dependent oxidoreductase</fullName>
    </submittedName>
</protein>
<dbReference type="InterPro" id="IPR036291">
    <property type="entry name" value="NAD(P)-bd_dom_sf"/>
</dbReference>
<dbReference type="PANTHER" id="PTHR42901">
    <property type="entry name" value="ALCOHOL DEHYDROGENASE"/>
    <property type="match status" value="1"/>
</dbReference>
<dbReference type="Proteomes" id="UP001207337">
    <property type="component" value="Unassembled WGS sequence"/>
</dbReference>
<dbReference type="InterPro" id="IPR002347">
    <property type="entry name" value="SDR_fam"/>
</dbReference>
<gene>
    <name evidence="4" type="ORF">LQ318_02715</name>
</gene>